<dbReference type="InterPro" id="IPR024082">
    <property type="entry name" value="PRODH_PutA_dom_II"/>
</dbReference>
<dbReference type="InterPro" id="IPR024089">
    <property type="entry name" value="PRODH_PutA_dom_I/II"/>
</dbReference>
<organism evidence="9 10">
    <name type="scientific">Shewanella yunxiaonensis</name>
    <dbReference type="NCBI Taxonomy" id="2829809"/>
    <lineage>
        <taxon>Bacteria</taxon>
        <taxon>Pseudomonadati</taxon>
        <taxon>Pseudomonadota</taxon>
        <taxon>Gammaproteobacteria</taxon>
        <taxon>Alteromonadales</taxon>
        <taxon>Shewanellaceae</taxon>
        <taxon>Shewanella</taxon>
    </lineage>
</organism>
<dbReference type="EC" id="1.2.1.88" evidence="5"/>
<feature type="domain" description="Proline dehydrogenase" evidence="7">
    <location>
        <begin position="203"/>
        <end position="498"/>
    </location>
</feature>
<dbReference type="SUPFAM" id="SSF81935">
    <property type="entry name" value="N-terminal domain of bifunctional PutA protein"/>
    <property type="match status" value="1"/>
</dbReference>
<keyword evidence="5" id="KW-0805">Transcription regulation</keyword>
<evidence type="ECO:0000313" key="10">
    <source>
        <dbReference type="Proteomes" id="UP000679575"/>
    </source>
</evidence>
<feature type="domain" description="Aldehyde dehydrogenase" evidence="6">
    <location>
        <begin position="582"/>
        <end position="1042"/>
    </location>
</feature>
<keyword evidence="5" id="KW-0285">Flavoprotein</keyword>
<keyword evidence="5" id="KW-0274">FAD</keyword>
<dbReference type="RefSeq" id="WP_212595492.1">
    <property type="nucleotide sequence ID" value="NZ_CP073587.1"/>
</dbReference>
<dbReference type="InterPro" id="IPR016161">
    <property type="entry name" value="Ald_DH/histidinol_DH"/>
</dbReference>
<dbReference type="InterPro" id="IPR029041">
    <property type="entry name" value="FAD-linked_oxidoreductase-like"/>
</dbReference>
<keyword evidence="5" id="KW-0238">DNA-binding</keyword>
<dbReference type="EC" id="1.5.5.2" evidence="5"/>
<comment type="catalytic activity">
    <reaction evidence="4 5">
        <text>L-glutamate 5-semialdehyde + NAD(+) + H2O = L-glutamate + NADH + 2 H(+)</text>
        <dbReference type="Rhea" id="RHEA:30235"/>
        <dbReference type="ChEBI" id="CHEBI:15377"/>
        <dbReference type="ChEBI" id="CHEBI:15378"/>
        <dbReference type="ChEBI" id="CHEBI:29985"/>
        <dbReference type="ChEBI" id="CHEBI:57540"/>
        <dbReference type="ChEBI" id="CHEBI:57945"/>
        <dbReference type="ChEBI" id="CHEBI:58066"/>
        <dbReference type="EC" id="1.2.1.88"/>
    </reaction>
</comment>
<dbReference type="Pfam" id="PF01619">
    <property type="entry name" value="Pro_dh"/>
    <property type="match status" value="1"/>
</dbReference>
<evidence type="ECO:0000256" key="4">
    <source>
        <dbReference type="ARBA" id="ARBA00048142"/>
    </source>
</evidence>
<dbReference type="InterPro" id="IPR016162">
    <property type="entry name" value="Ald_DH_N"/>
</dbReference>
<comment type="function">
    <text evidence="5">Oxidizes proline to glutamate for use as a carbon and nitrogen source.</text>
</comment>
<evidence type="ECO:0000256" key="5">
    <source>
        <dbReference type="PIRNR" id="PIRNR000197"/>
    </source>
</evidence>
<protein>
    <recommendedName>
        <fullName evidence="5">Bifunctional protein PutA</fullName>
    </recommendedName>
    <domain>
        <recommendedName>
            <fullName evidence="5">Proline dehydrogenase</fullName>
            <ecNumber evidence="5">1.5.5.2</ecNumber>
        </recommendedName>
        <alternativeName>
            <fullName evidence="5">Proline oxidase</fullName>
        </alternativeName>
    </domain>
    <domain>
        <recommendedName>
            <fullName evidence="5">Delta-1-pyrroline-5-carboxylate dehydrogenase</fullName>
            <shortName evidence="5">P5C dehydrogenase</shortName>
            <ecNumber evidence="5">1.2.1.88</ecNumber>
        </recommendedName>
        <alternativeName>
            <fullName evidence="5">L-glutamate gamma-semialdehyde dehydrogenase</fullName>
        </alternativeName>
    </domain>
</protein>
<keyword evidence="5" id="KW-0804">Transcription</keyword>
<dbReference type="GO" id="GO:0004657">
    <property type="term" value="F:proline dehydrogenase activity"/>
    <property type="evidence" value="ECO:0007669"/>
    <property type="project" value="UniProtKB-EC"/>
</dbReference>
<evidence type="ECO:0000259" key="6">
    <source>
        <dbReference type="Pfam" id="PF00171"/>
    </source>
</evidence>
<dbReference type="Pfam" id="PF14850">
    <property type="entry name" value="Pro_dh-DNA_bdg"/>
    <property type="match status" value="1"/>
</dbReference>
<keyword evidence="10" id="KW-1185">Reference proteome</keyword>
<keyword evidence="5" id="KW-0678">Repressor</keyword>
<dbReference type="PANTHER" id="PTHR42862">
    <property type="entry name" value="DELTA-1-PYRROLINE-5-CARBOXYLATE DEHYDROGENASE 1, ISOFORM A-RELATED"/>
    <property type="match status" value="1"/>
</dbReference>
<comment type="similarity">
    <text evidence="5">In the N-terminal section; belongs to the proline dehydrogenase family.</text>
</comment>
<accession>A0ABX7YUP4</accession>
<dbReference type="PIRSF" id="PIRSF000197">
    <property type="entry name" value="Bifunct_PutA"/>
    <property type="match status" value="1"/>
</dbReference>
<comment type="similarity">
    <text evidence="5">In the C-terminal section; belongs to the aldehyde dehydrogenase family.</text>
</comment>
<dbReference type="InterPro" id="IPR005933">
    <property type="entry name" value="PutA_C"/>
</dbReference>
<comment type="pathway">
    <text evidence="1 5">Amino-acid degradation; L-proline degradation into L-glutamate; L-glutamate from L-proline: step 2/2.</text>
</comment>
<evidence type="ECO:0000259" key="7">
    <source>
        <dbReference type="Pfam" id="PF01619"/>
    </source>
</evidence>
<dbReference type="Gene3D" id="3.40.309.10">
    <property type="entry name" value="Aldehyde Dehydrogenase, Chain A, domain 2"/>
    <property type="match status" value="1"/>
</dbReference>
<feature type="domain" description="Proline dehydrogenase PutA" evidence="8">
    <location>
        <begin position="81"/>
        <end position="194"/>
    </location>
</feature>
<reference evidence="9 10" key="1">
    <citation type="submission" date="2021-04" db="EMBL/GenBank/DDBJ databases">
        <title>Novel species identification of genus Shewanella.</title>
        <authorList>
            <person name="Liu G."/>
        </authorList>
    </citation>
    <scope>NUCLEOTIDE SEQUENCE [LARGE SCALE GENOMIC DNA]</scope>
    <source>
        <strain evidence="9 10">FJAT-54481</strain>
    </source>
</reference>
<keyword evidence="2 5" id="KW-0560">Oxidoreductase</keyword>
<evidence type="ECO:0000256" key="1">
    <source>
        <dbReference type="ARBA" id="ARBA00004786"/>
    </source>
</evidence>
<comment type="cofactor">
    <cofactor evidence="5">
        <name>FAD</name>
        <dbReference type="ChEBI" id="CHEBI:57692"/>
    </cofactor>
</comment>
<comment type="pathway">
    <text evidence="5">Amino-acid degradation; L-proline degradation into L-glutamate; L-glutamate from L-proline: step 1/2.</text>
</comment>
<dbReference type="Gene3D" id="1.20.5.460">
    <property type="entry name" value="Single helix bin"/>
    <property type="match status" value="1"/>
</dbReference>
<dbReference type="InterPro" id="IPR016163">
    <property type="entry name" value="Ald_DH_C"/>
</dbReference>
<keyword evidence="5" id="KW-0642">Proline metabolism</keyword>
<dbReference type="EMBL" id="CP073587">
    <property type="protein sequence ID" value="QUN06478.1"/>
    <property type="molecule type" value="Genomic_DNA"/>
</dbReference>
<dbReference type="InterPro" id="IPR015590">
    <property type="entry name" value="Aldehyde_DH_dom"/>
</dbReference>
<dbReference type="SUPFAM" id="SSF51730">
    <property type="entry name" value="FAD-linked oxidoreductase"/>
    <property type="match status" value="1"/>
</dbReference>
<evidence type="ECO:0000259" key="8">
    <source>
        <dbReference type="Pfam" id="PF14850"/>
    </source>
</evidence>
<dbReference type="NCBIfam" id="TIGR01238">
    <property type="entry name" value="D1pyr5carbox3"/>
    <property type="match status" value="1"/>
</dbReference>
<dbReference type="Gene3D" id="3.40.605.10">
    <property type="entry name" value="Aldehyde Dehydrogenase, Chain A, domain 1"/>
    <property type="match status" value="1"/>
</dbReference>
<dbReference type="Proteomes" id="UP000679575">
    <property type="component" value="Chromosome"/>
</dbReference>
<dbReference type="SUPFAM" id="SSF53720">
    <property type="entry name" value="ALDH-like"/>
    <property type="match status" value="1"/>
</dbReference>
<dbReference type="GO" id="GO:0003842">
    <property type="term" value="F:L-glutamate gamma-semialdehyde dehydrogenase activity"/>
    <property type="evidence" value="ECO:0007669"/>
    <property type="project" value="UniProtKB-EC"/>
</dbReference>
<dbReference type="Pfam" id="PF00171">
    <property type="entry name" value="Aldedh"/>
    <property type="match status" value="1"/>
</dbReference>
<dbReference type="Gene3D" id="3.20.20.220">
    <property type="match status" value="1"/>
</dbReference>
<evidence type="ECO:0000256" key="2">
    <source>
        <dbReference type="ARBA" id="ARBA00023002"/>
    </source>
</evidence>
<dbReference type="InterPro" id="IPR016160">
    <property type="entry name" value="Ald_DH_CS_CYS"/>
</dbReference>
<keyword evidence="3 5" id="KW-0520">NAD</keyword>
<dbReference type="InterPro" id="IPR025703">
    <property type="entry name" value="Bifunct_PutA"/>
</dbReference>
<dbReference type="PANTHER" id="PTHR42862:SF1">
    <property type="entry name" value="DELTA-1-PYRROLINE-5-CARBOXYLATE DEHYDROGENASE 2, ISOFORM A-RELATED"/>
    <property type="match status" value="1"/>
</dbReference>
<dbReference type="CDD" id="cd07125">
    <property type="entry name" value="ALDH_PutA-P5CDH"/>
    <property type="match status" value="1"/>
</dbReference>
<dbReference type="InterPro" id="IPR002872">
    <property type="entry name" value="Proline_DH_dom"/>
</dbReference>
<name>A0ABX7YUP4_9GAMM</name>
<comment type="catalytic activity">
    <reaction evidence="5">
        <text>L-proline + a quinone = (S)-1-pyrroline-5-carboxylate + a quinol + H(+)</text>
        <dbReference type="Rhea" id="RHEA:23784"/>
        <dbReference type="ChEBI" id="CHEBI:15378"/>
        <dbReference type="ChEBI" id="CHEBI:17388"/>
        <dbReference type="ChEBI" id="CHEBI:24646"/>
        <dbReference type="ChEBI" id="CHEBI:60039"/>
        <dbReference type="ChEBI" id="CHEBI:132124"/>
        <dbReference type="EC" id="1.5.5.2"/>
    </reaction>
</comment>
<dbReference type="NCBIfam" id="NF008869">
    <property type="entry name" value="PRK11904.1"/>
    <property type="match status" value="1"/>
</dbReference>
<gene>
    <name evidence="9" type="primary">putA</name>
    <name evidence="9" type="ORF">KDN34_03180</name>
</gene>
<proteinExistence type="inferred from homology"/>
<evidence type="ECO:0000256" key="3">
    <source>
        <dbReference type="ARBA" id="ARBA00023027"/>
    </source>
</evidence>
<dbReference type="PROSITE" id="PS00070">
    <property type="entry name" value="ALDEHYDE_DEHYDR_CYS"/>
    <property type="match status" value="1"/>
</dbReference>
<dbReference type="InterPro" id="IPR050485">
    <property type="entry name" value="Proline_metab_enzyme"/>
</dbReference>
<evidence type="ECO:0000313" key="9">
    <source>
        <dbReference type="EMBL" id="QUN06478.1"/>
    </source>
</evidence>
<sequence>METIIMFKASEVLAGHYDNATLDDLFSAISDNYIVDEAQYLSDLIKLVPADDTTIERVTRRAHELVTKVRQYDKKGMMVGIDAFLQQYSLETQEGIILMCLAEALLRIPDSETADALIEDKLSGAKWDQHLSKSDSVLVNASTWGLMLTGKIIQLDRNLDGTPSHLLKRLVNRLGEPVIRQAMYAAMKIMGKQFVLGRTVKEALKNSETRRKDGYTHSYDMLGEAALTRQDAQKYFADYSHAISELGAQQYDENDAPRPTISIKLSALHPRYEVANKDRVMTELYATVVKLIEQARALNVGISIDAEEVDRLELSLQLFQQLYQSEAAKGWGLLGLVVQAYSKRTLPVLLWITKLAKSQGDVIPVRLVKGAYWDSELKWAQQAGERGYPLYTRKVNTDLSYLACARYLLSERTQGAIYPQFATHNAQTVAAISDMAGDRAFEFQRLHGMGQELYDTVLAENRRQAVRIYAPIGAHKDLLPYLVRRLLENGANSSFVHKLVDPNTPIASLITHPMITARSYVSLANTNIALPADIYGSERKNSRGLNMNIISEAAPFFKTLEPFLHQQWQAGPLIGGETLGGESQPVVSPYNTQEQVGRVVWTDGLAVKQAVTNAVAAFPQWCRTPVATRAASLQKLADLLEENREELIALCTREAGKSLQDGIDEVREAVDFCRYYALQAKKLMAKPELMPGPTGELNELFLQGRGVFVCISPWNFPLAIFLGQIAAALAAGNTVVAKPAEQTSIIGYRAVQLAHQAGIPANVLQLLPGKGAEVGAALTADARIGGVCFTGSTATAKAINRTLANRDGAIIPLIAETGGQNAMVVDSTSQPEQVVNDVVASAFTSAGQRCSALRVLYVQEDIAERVIELLKGAMDELTLGHPGELKTDVGPVIDATAKANLNAHIEHIKQVGKLIKKVELPSGFAHGHFVAPTAVEINSIKVLQKENFGPILHVIRYKASELQQVIDDINSTGFGLTLGIHSRNEGHALDIADKVNVGNVYINRNQIGAVVGVQPFGGQGLSGTGPKAGGPHYLPRFMTEKTRTNNITAIGGNATLLSLGDAQ</sequence>